<sequence>MASSSSFSRGKWKAISAIRNVDPSGWISDEGTRERLEKKVDVLYQNKVKNDSTTEDSNERSTEEDYRQMSNSE</sequence>
<dbReference type="EMBL" id="KQ258353">
    <property type="protein sequence ID" value="KOM26978.1"/>
    <property type="molecule type" value="Genomic_DNA"/>
</dbReference>
<protein>
    <submittedName>
        <fullName evidence="2">Uncharacterized protein</fullName>
    </submittedName>
</protein>
<feature type="region of interest" description="Disordered" evidence="1">
    <location>
        <begin position="47"/>
        <end position="73"/>
    </location>
</feature>
<name>A0A0L9T8T2_PHAAN</name>
<feature type="compositionally biased region" description="Basic and acidic residues" evidence="1">
    <location>
        <begin position="48"/>
        <end position="67"/>
    </location>
</feature>
<accession>A0A0L9T8T2</accession>
<evidence type="ECO:0000256" key="1">
    <source>
        <dbReference type="SAM" id="MobiDB-lite"/>
    </source>
</evidence>
<proteinExistence type="predicted"/>
<dbReference type="Proteomes" id="UP000053144">
    <property type="component" value="Unassembled WGS sequence"/>
</dbReference>
<evidence type="ECO:0000313" key="3">
    <source>
        <dbReference type="Proteomes" id="UP000053144"/>
    </source>
</evidence>
<evidence type="ECO:0000313" key="2">
    <source>
        <dbReference type="EMBL" id="KOM26978.1"/>
    </source>
</evidence>
<reference evidence="3" key="1">
    <citation type="journal article" date="2015" name="Proc. Natl. Acad. Sci. U.S.A.">
        <title>Genome sequencing of adzuki bean (Vigna angularis) provides insight into high starch and low fat accumulation and domestication.</title>
        <authorList>
            <person name="Yang K."/>
            <person name="Tian Z."/>
            <person name="Chen C."/>
            <person name="Luo L."/>
            <person name="Zhao B."/>
            <person name="Wang Z."/>
            <person name="Yu L."/>
            <person name="Li Y."/>
            <person name="Sun Y."/>
            <person name="Li W."/>
            <person name="Chen Y."/>
            <person name="Li Y."/>
            <person name="Zhang Y."/>
            <person name="Ai D."/>
            <person name="Zhao J."/>
            <person name="Shang C."/>
            <person name="Ma Y."/>
            <person name="Wu B."/>
            <person name="Wang M."/>
            <person name="Gao L."/>
            <person name="Sun D."/>
            <person name="Zhang P."/>
            <person name="Guo F."/>
            <person name="Wang W."/>
            <person name="Li Y."/>
            <person name="Wang J."/>
            <person name="Varshney R.K."/>
            <person name="Wang J."/>
            <person name="Ling H.Q."/>
            <person name="Wan P."/>
        </authorList>
    </citation>
    <scope>NUCLEOTIDE SEQUENCE</scope>
    <source>
        <strain evidence="3">cv. Jingnong 6</strain>
    </source>
</reference>
<organism evidence="2 3">
    <name type="scientific">Phaseolus angularis</name>
    <name type="common">Azuki bean</name>
    <name type="synonym">Vigna angularis</name>
    <dbReference type="NCBI Taxonomy" id="3914"/>
    <lineage>
        <taxon>Eukaryota</taxon>
        <taxon>Viridiplantae</taxon>
        <taxon>Streptophyta</taxon>
        <taxon>Embryophyta</taxon>
        <taxon>Tracheophyta</taxon>
        <taxon>Spermatophyta</taxon>
        <taxon>Magnoliopsida</taxon>
        <taxon>eudicotyledons</taxon>
        <taxon>Gunneridae</taxon>
        <taxon>Pentapetalae</taxon>
        <taxon>rosids</taxon>
        <taxon>fabids</taxon>
        <taxon>Fabales</taxon>
        <taxon>Fabaceae</taxon>
        <taxon>Papilionoideae</taxon>
        <taxon>50 kb inversion clade</taxon>
        <taxon>NPAAA clade</taxon>
        <taxon>indigoferoid/millettioid clade</taxon>
        <taxon>Phaseoleae</taxon>
        <taxon>Vigna</taxon>
    </lineage>
</organism>
<dbReference type="Gramene" id="KOM26978">
    <property type="protein sequence ID" value="KOM26978"/>
    <property type="gene ID" value="LR48_Vigan347s003200"/>
</dbReference>
<dbReference type="AlphaFoldDB" id="A0A0L9T8T2"/>
<gene>
    <name evidence="2" type="ORF">LR48_Vigan347s003200</name>
</gene>